<dbReference type="GO" id="GO:0022857">
    <property type="term" value="F:transmembrane transporter activity"/>
    <property type="evidence" value="ECO:0007669"/>
    <property type="project" value="TreeGrafter"/>
</dbReference>
<gene>
    <name evidence="9" type="ORF">S12H4_08380</name>
</gene>
<keyword evidence="5 7" id="KW-1133">Transmembrane helix</keyword>
<keyword evidence="4 7" id="KW-0812">Transmembrane</keyword>
<reference evidence="9" key="1">
    <citation type="journal article" date="2014" name="Front. Microbiol.">
        <title>High frequency of phylogenetically diverse reductive dehalogenase-homologous genes in deep subseafloor sedimentary metagenomes.</title>
        <authorList>
            <person name="Kawai M."/>
            <person name="Futagami T."/>
            <person name="Toyoda A."/>
            <person name="Takaki Y."/>
            <person name="Nishi S."/>
            <person name="Hori S."/>
            <person name="Arai W."/>
            <person name="Tsubouchi T."/>
            <person name="Morono Y."/>
            <person name="Uchiyama I."/>
            <person name="Ito T."/>
            <person name="Fujiyama A."/>
            <person name="Inagaki F."/>
            <person name="Takami H."/>
        </authorList>
    </citation>
    <scope>NUCLEOTIDE SEQUENCE</scope>
    <source>
        <strain evidence="9">Expedition CK06-06</strain>
    </source>
</reference>
<feature type="domain" description="TRAP C4-dicarboxylate transport system permease DctM subunit" evidence="8">
    <location>
        <begin position="1"/>
        <end position="212"/>
    </location>
</feature>
<evidence type="ECO:0000256" key="3">
    <source>
        <dbReference type="ARBA" id="ARBA00022519"/>
    </source>
</evidence>
<dbReference type="PANTHER" id="PTHR33362">
    <property type="entry name" value="SIALIC ACID TRAP TRANSPORTER PERMEASE PROTEIN SIAT-RELATED"/>
    <property type="match status" value="1"/>
</dbReference>
<feature type="transmembrane region" description="Helical" evidence="7">
    <location>
        <begin position="136"/>
        <end position="157"/>
    </location>
</feature>
<accession>X1RCY6</accession>
<dbReference type="GO" id="GO:0005886">
    <property type="term" value="C:plasma membrane"/>
    <property type="evidence" value="ECO:0007669"/>
    <property type="project" value="UniProtKB-SubCell"/>
</dbReference>
<feature type="transmembrane region" description="Helical" evidence="7">
    <location>
        <begin position="44"/>
        <end position="66"/>
    </location>
</feature>
<dbReference type="PANTHER" id="PTHR33362:SF3">
    <property type="entry name" value="SIALIC ACID TRAP TRANSPORTER PERMEASE PROTEIN SIAT"/>
    <property type="match status" value="1"/>
</dbReference>
<evidence type="ECO:0000256" key="6">
    <source>
        <dbReference type="ARBA" id="ARBA00023136"/>
    </source>
</evidence>
<dbReference type="InterPro" id="IPR010656">
    <property type="entry name" value="DctM"/>
</dbReference>
<protein>
    <recommendedName>
        <fullName evidence="8">TRAP C4-dicarboxylate transport system permease DctM subunit domain-containing protein</fullName>
    </recommendedName>
</protein>
<evidence type="ECO:0000256" key="7">
    <source>
        <dbReference type="SAM" id="Phobius"/>
    </source>
</evidence>
<dbReference type="AlphaFoldDB" id="X1RCY6"/>
<evidence type="ECO:0000256" key="4">
    <source>
        <dbReference type="ARBA" id="ARBA00022692"/>
    </source>
</evidence>
<dbReference type="InterPro" id="IPR004681">
    <property type="entry name" value="TRAP_DctM"/>
</dbReference>
<feature type="transmembrane region" description="Helical" evidence="7">
    <location>
        <begin position="164"/>
        <end position="183"/>
    </location>
</feature>
<feature type="transmembrane region" description="Helical" evidence="7">
    <location>
        <begin position="103"/>
        <end position="124"/>
    </location>
</feature>
<evidence type="ECO:0000256" key="2">
    <source>
        <dbReference type="ARBA" id="ARBA00022475"/>
    </source>
</evidence>
<evidence type="ECO:0000256" key="1">
    <source>
        <dbReference type="ARBA" id="ARBA00004429"/>
    </source>
</evidence>
<organism evidence="9">
    <name type="scientific">marine sediment metagenome</name>
    <dbReference type="NCBI Taxonomy" id="412755"/>
    <lineage>
        <taxon>unclassified sequences</taxon>
        <taxon>metagenomes</taxon>
        <taxon>ecological metagenomes</taxon>
    </lineage>
</organism>
<name>X1RCY6_9ZZZZ</name>
<feature type="transmembrane region" description="Helical" evidence="7">
    <location>
        <begin position="189"/>
        <end position="212"/>
    </location>
</feature>
<evidence type="ECO:0000313" key="9">
    <source>
        <dbReference type="EMBL" id="GAI64881.1"/>
    </source>
</evidence>
<keyword evidence="2" id="KW-1003">Cell membrane</keyword>
<feature type="transmembrane region" description="Helical" evidence="7">
    <location>
        <begin position="72"/>
        <end position="91"/>
    </location>
</feature>
<comment type="caution">
    <text evidence="9">The sequence shown here is derived from an EMBL/GenBank/DDBJ whole genome shotgun (WGS) entry which is preliminary data.</text>
</comment>
<keyword evidence="3" id="KW-0997">Cell inner membrane</keyword>
<dbReference type="EMBL" id="BARW01003233">
    <property type="protein sequence ID" value="GAI64881.1"/>
    <property type="molecule type" value="Genomic_DNA"/>
</dbReference>
<proteinExistence type="predicted"/>
<evidence type="ECO:0000259" key="8">
    <source>
        <dbReference type="Pfam" id="PF06808"/>
    </source>
</evidence>
<dbReference type="Pfam" id="PF06808">
    <property type="entry name" value="DctM"/>
    <property type="match status" value="1"/>
</dbReference>
<feature type="non-terminal residue" evidence="9">
    <location>
        <position position="213"/>
    </location>
</feature>
<evidence type="ECO:0000256" key="5">
    <source>
        <dbReference type="ARBA" id="ARBA00022989"/>
    </source>
</evidence>
<comment type="subcellular location">
    <subcellularLocation>
        <location evidence="1">Cell inner membrane</location>
        <topology evidence="1">Multi-pass membrane protein</topology>
    </subcellularLocation>
</comment>
<feature type="transmembrane region" description="Helical" evidence="7">
    <location>
        <begin position="6"/>
        <end position="23"/>
    </location>
</feature>
<sequence>MFLAGIIPGIIMGILQMVVVYREDKKSPLPRIEKKISASEKARIIRNSIFALMMPVIILGGILGGFVTPTEAAGIAAFYVFIIGVFVRRNISFKVFKSTLIKTAITTGSVMILMGTAGIFSFILTTQLFPQKVATVILAVTSNKIITLLLINLVLLICGMFLDVIPALLITTPIFLPLMVTMGISPLHYGAICVLNLVIGLITPPVGMCLFVG</sequence>
<keyword evidence="6 7" id="KW-0472">Membrane</keyword>